<proteinExistence type="predicted"/>
<name>A0A1H9V2I8_9FIRM</name>
<protein>
    <submittedName>
        <fullName evidence="1">Uncharacterized protein</fullName>
    </submittedName>
</protein>
<dbReference type="AlphaFoldDB" id="A0A1H9V2I8"/>
<dbReference type="Proteomes" id="UP000182471">
    <property type="component" value="Unassembled WGS sequence"/>
</dbReference>
<keyword evidence="2" id="KW-1185">Reference proteome</keyword>
<reference evidence="2" key="1">
    <citation type="submission" date="2016-10" db="EMBL/GenBank/DDBJ databases">
        <authorList>
            <person name="Varghese N."/>
            <person name="Submissions S."/>
        </authorList>
    </citation>
    <scope>NUCLEOTIDE SEQUENCE [LARGE SCALE GENOMIC DNA]</scope>
    <source>
        <strain evidence="2">S1b</strain>
    </source>
</reference>
<evidence type="ECO:0000313" key="2">
    <source>
        <dbReference type="Proteomes" id="UP000182471"/>
    </source>
</evidence>
<dbReference type="EMBL" id="FOGW01000060">
    <property type="protein sequence ID" value="SES15779.1"/>
    <property type="molecule type" value="Genomic_DNA"/>
</dbReference>
<gene>
    <name evidence="1" type="ORF">SAMN02910429_02364</name>
</gene>
<dbReference type="RefSeq" id="WP_074731033.1">
    <property type="nucleotide sequence ID" value="NZ_FOGW01000060.1"/>
</dbReference>
<evidence type="ECO:0000313" key="1">
    <source>
        <dbReference type="EMBL" id="SES15779.1"/>
    </source>
</evidence>
<sequence>MDYSIVFKLKQIDLEDVGIIEMFTSWGEKDFSYSPRRFKGYGDIQLIEVEEPMEIEGSIELKVIGLVRKLEWQANTNPKLLADNKLMKLLEKICCLEYFSIYICEDDENIEEVFELDYSKCHDIYRIVTEALSWDKPQNIKIQNYQ</sequence>
<accession>A0A1H9V2I8</accession>
<organism evidence="1 2">
    <name type="scientific">Lachnobacterium bovis</name>
    <dbReference type="NCBI Taxonomy" id="140626"/>
    <lineage>
        <taxon>Bacteria</taxon>
        <taxon>Bacillati</taxon>
        <taxon>Bacillota</taxon>
        <taxon>Clostridia</taxon>
        <taxon>Lachnospirales</taxon>
        <taxon>Lachnospiraceae</taxon>
        <taxon>Lachnobacterium</taxon>
    </lineage>
</organism>